<dbReference type="AlphaFoldDB" id="A0A8X6WUH7"/>
<organism evidence="2 3">
    <name type="scientific">Trichonephila inaurata madagascariensis</name>
    <dbReference type="NCBI Taxonomy" id="2747483"/>
    <lineage>
        <taxon>Eukaryota</taxon>
        <taxon>Metazoa</taxon>
        <taxon>Ecdysozoa</taxon>
        <taxon>Arthropoda</taxon>
        <taxon>Chelicerata</taxon>
        <taxon>Arachnida</taxon>
        <taxon>Araneae</taxon>
        <taxon>Araneomorphae</taxon>
        <taxon>Entelegynae</taxon>
        <taxon>Araneoidea</taxon>
        <taxon>Nephilidae</taxon>
        <taxon>Trichonephila</taxon>
        <taxon>Trichonephila inaurata</taxon>
    </lineage>
</organism>
<feature type="compositionally biased region" description="Basic and acidic residues" evidence="1">
    <location>
        <begin position="26"/>
        <end position="36"/>
    </location>
</feature>
<dbReference type="EMBL" id="BMAV01001776">
    <property type="protein sequence ID" value="GFY40236.1"/>
    <property type="molecule type" value="Genomic_DNA"/>
</dbReference>
<feature type="compositionally biased region" description="Polar residues" evidence="1">
    <location>
        <begin position="103"/>
        <end position="114"/>
    </location>
</feature>
<proteinExistence type="predicted"/>
<comment type="caution">
    <text evidence="2">The sequence shown here is derived from an EMBL/GenBank/DDBJ whole genome shotgun (WGS) entry which is preliminary data.</text>
</comment>
<evidence type="ECO:0000313" key="3">
    <source>
        <dbReference type="Proteomes" id="UP000886998"/>
    </source>
</evidence>
<reference evidence="2" key="1">
    <citation type="submission" date="2020-08" db="EMBL/GenBank/DDBJ databases">
        <title>Multicomponent nature underlies the extraordinary mechanical properties of spider dragline silk.</title>
        <authorList>
            <person name="Kono N."/>
            <person name="Nakamura H."/>
            <person name="Mori M."/>
            <person name="Yoshida Y."/>
            <person name="Ohtoshi R."/>
            <person name="Malay A.D."/>
            <person name="Moran D.A.P."/>
            <person name="Tomita M."/>
            <person name="Numata K."/>
            <person name="Arakawa K."/>
        </authorList>
    </citation>
    <scope>NUCLEOTIDE SEQUENCE</scope>
</reference>
<accession>A0A8X6WUH7</accession>
<feature type="compositionally biased region" description="Basic and acidic residues" evidence="1">
    <location>
        <begin position="56"/>
        <end position="65"/>
    </location>
</feature>
<dbReference type="Proteomes" id="UP000886998">
    <property type="component" value="Unassembled WGS sequence"/>
</dbReference>
<feature type="region of interest" description="Disordered" evidence="1">
    <location>
        <begin position="1"/>
        <end position="134"/>
    </location>
</feature>
<name>A0A8X6WUH7_9ARAC</name>
<evidence type="ECO:0000313" key="2">
    <source>
        <dbReference type="EMBL" id="GFY40236.1"/>
    </source>
</evidence>
<keyword evidence="3" id="KW-1185">Reference proteome</keyword>
<gene>
    <name evidence="2" type="primary">NCL1_34314</name>
    <name evidence="2" type="ORF">TNIN_13091</name>
</gene>
<protein>
    <submittedName>
        <fullName evidence="2">Uncharacterized protein</fullName>
    </submittedName>
</protein>
<feature type="compositionally biased region" description="Basic residues" evidence="1">
    <location>
        <begin position="123"/>
        <end position="134"/>
    </location>
</feature>
<evidence type="ECO:0000256" key="1">
    <source>
        <dbReference type="SAM" id="MobiDB-lite"/>
    </source>
</evidence>
<sequence length="134" mass="15459">MTTQRENKRKRTSGSNESSIGLRQQQYEKRIQEVMRCKKKVPSSLSAGPDRKRRPQIRETHEREMTLSSAATRQVKKRVRRTKENFGQVPAEDSRPGPDEEGSLQSSRIQQGRSSPYYLRSRDVKRKASSRPSG</sequence>
<feature type="compositionally biased region" description="Polar residues" evidence="1">
    <location>
        <begin position="13"/>
        <end position="25"/>
    </location>
</feature>